<dbReference type="GO" id="GO:0005886">
    <property type="term" value="C:plasma membrane"/>
    <property type="evidence" value="ECO:0007669"/>
    <property type="project" value="UniProtKB-SubCell"/>
</dbReference>
<dbReference type="PANTHER" id="PTHR30086">
    <property type="entry name" value="ARGININE EXPORTER PROTEIN ARGO"/>
    <property type="match status" value="1"/>
</dbReference>
<evidence type="ECO:0000256" key="1">
    <source>
        <dbReference type="ARBA" id="ARBA00004651"/>
    </source>
</evidence>
<feature type="transmembrane region" description="Helical" evidence="6">
    <location>
        <begin position="181"/>
        <end position="203"/>
    </location>
</feature>
<gene>
    <name evidence="7" type="ORF">LCGC14_0168430</name>
</gene>
<feature type="transmembrane region" description="Helical" evidence="6">
    <location>
        <begin position="40"/>
        <end position="65"/>
    </location>
</feature>
<name>A0A0F9UT25_9ZZZZ</name>
<feature type="transmembrane region" description="Helical" evidence="6">
    <location>
        <begin position="112"/>
        <end position="129"/>
    </location>
</feature>
<protein>
    <recommendedName>
        <fullName evidence="8">Amino acid transporter</fullName>
    </recommendedName>
</protein>
<dbReference type="Pfam" id="PF01810">
    <property type="entry name" value="LysE"/>
    <property type="match status" value="1"/>
</dbReference>
<reference evidence="7" key="1">
    <citation type="journal article" date="2015" name="Nature">
        <title>Complex archaea that bridge the gap between prokaryotes and eukaryotes.</title>
        <authorList>
            <person name="Spang A."/>
            <person name="Saw J.H."/>
            <person name="Jorgensen S.L."/>
            <person name="Zaremba-Niedzwiedzka K."/>
            <person name="Martijn J."/>
            <person name="Lind A.E."/>
            <person name="van Eijk R."/>
            <person name="Schleper C."/>
            <person name="Guy L."/>
            <person name="Ettema T.J."/>
        </authorList>
    </citation>
    <scope>NUCLEOTIDE SEQUENCE</scope>
</reference>
<keyword evidence="4 6" id="KW-1133">Transmembrane helix</keyword>
<evidence type="ECO:0008006" key="8">
    <source>
        <dbReference type="Google" id="ProtNLM"/>
    </source>
</evidence>
<accession>A0A0F9UT25</accession>
<keyword evidence="2" id="KW-1003">Cell membrane</keyword>
<evidence type="ECO:0000256" key="5">
    <source>
        <dbReference type="ARBA" id="ARBA00023136"/>
    </source>
</evidence>
<evidence type="ECO:0000256" key="6">
    <source>
        <dbReference type="SAM" id="Phobius"/>
    </source>
</evidence>
<feature type="transmembrane region" description="Helical" evidence="6">
    <location>
        <begin position="6"/>
        <end position="28"/>
    </location>
</feature>
<keyword evidence="5 6" id="KW-0472">Membrane</keyword>
<feature type="transmembrane region" description="Helical" evidence="6">
    <location>
        <begin position="149"/>
        <end position="169"/>
    </location>
</feature>
<sequence length="206" mass="21189">MTDLLPAAFGGFALGLGLIVAIGAQNAFVLERGLVRNHVLAVVLVCSLSDAVLIAAGVAGLGSLITGAPGVVRFVTFAGAAFLYAYAFLALRRAFDRNAMAVRGGRLTSRRAALATVLGLTFLNPHVYLDTVVLLGSLSARYATGAEKAAYAGGAMAASIVWFVALGYGARLLAPLFRKPAAWRILDLSIAAVMAILATGLLVGGR</sequence>
<comment type="caution">
    <text evidence="7">The sequence shown here is derived from an EMBL/GenBank/DDBJ whole genome shotgun (WGS) entry which is preliminary data.</text>
</comment>
<feature type="transmembrane region" description="Helical" evidence="6">
    <location>
        <begin position="71"/>
        <end position="91"/>
    </location>
</feature>
<organism evidence="7">
    <name type="scientific">marine sediment metagenome</name>
    <dbReference type="NCBI Taxonomy" id="412755"/>
    <lineage>
        <taxon>unclassified sequences</taxon>
        <taxon>metagenomes</taxon>
        <taxon>ecological metagenomes</taxon>
    </lineage>
</organism>
<dbReference type="PANTHER" id="PTHR30086:SF20">
    <property type="entry name" value="ARGININE EXPORTER PROTEIN ARGO-RELATED"/>
    <property type="match status" value="1"/>
</dbReference>
<evidence type="ECO:0000256" key="2">
    <source>
        <dbReference type="ARBA" id="ARBA00022475"/>
    </source>
</evidence>
<keyword evidence="3 6" id="KW-0812">Transmembrane</keyword>
<proteinExistence type="predicted"/>
<dbReference type="AlphaFoldDB" id="A0A0F9UT25"/>
<evidence type="ECO:0000256" key="4">
    <source>
        <dbReference type="ARBA" id="ARBA00022989"/>
    </source>
</evidence>
<dbReference type="EMBL" id="LAZR01000065">
    <property type="protein sequence ID" value="KKN96250.1"/>
    <property type="molecule type" value="Genomic_DNA"/>
</dbReference>
<evidence type="ECO:0000256" key="3">
    <source>
        <dbReference type="ARBA" id="ARBA00022692"/>
    </source>
</evidence>
<dbReference type="GO" id="GO:0015171">
    <property type="term" value="F:amino acid transmembrane transporter activity"/>
    <property type="evidence" value="ECO:0007669"/>
    <property type="project" value="TreeGrafter"/>
</dbReference>
<dbReference type="InterPro" id="IPR001123">
    <property type="entry name" value="LeuE-type"/>
</dbReference>
<comment type="subcellular location">
    <subcellularLocation>
        <location evidence="1">Cell membrane</location>
        <topology evidence="1">Multi-pass membrane protein</topology>
    </subcellularLocation>
</comment>
<evidence type="ECO:0000313" key="7">
    <source>
        <dbReference type="EMBL" id="KKN96250.1"/>
    </source>
</evidence>